<dbReference type="RefSeq" id="WP_165265490.1">
    <property type="nucleotide sequence ID" value="NZ_JAAKZY010000154.1"/>
</dbReference>
<proteinExistence type="predicted"/>
<dbReference type="AlphaFoldDB" id="A0A6G4VG25"/>
<organism evidence="1 2">
    <name type="scientific">Streptomyces scabichelini</name>
    <dbReference type="NCBI Taxonomy" id="2711217"/>
    <lineage>
        <taxon>Bacteria</taxon>
        <taxon>Bacillati</taxon>
        <taxon>Actinomycetota</taxon>
        <taxon>Actinomycetes</taxon>
        <taxon>Kitasatosporales</taxon>
        <taxon>Streptomycetaceae</taxon>
        <taxon>Streptomyces</taxon>
    </lineage>
</organism>
<name>A0A6G4VG25_9ACTN</name>
<sequence>METRGDQSPQAVQLAAQDLWETCRRSTAAENGDAALNRLDDGVYTGVVRPALPSHDVMRLCGCIEDANTNRTSAVVLEKGQAEQRG</sequence>
<accession>A0A6G4VG25</accession>
<dbReference type="EMBL" id="JAAKZY010000154">
    <property type="protein sequence ID" value="NGO12754.1"/>
    <property type="molecule type" value="Genomic_DNA"/>
</dbReference>
<comment type="caution">
    <text evidence="1">The sequence shown here is derived from an EMBL/GenBank/DDBJ whole genome shotgun (WGS) entry which is preliminary data.</text>
</comment>
<gene>
    <name evidence="1" type="ORF">G5C60_35355</name>
</gene>
<protein>
    <submittedName>
        <fullName evidence="1">Uncharacterized protein</fullName>
    </submittedName>
</protein>
<evidence type="ECO:0000313" key="1">
    <source>
        <dbReference type="EMBL" id="NGO12754.1"/>
    </source>
</evidence>
<evidence type="ECO:0000313" key="2">
    <source>
        <dbReference type="Proteomes" id="UP000472335"/>
    </source>
</evidence>
<keyword evidence="2" id="KW-1185">Reference proteome</keyword>
<dbReference type="Proteomes" id="UP000472335">
    <property type="component" value="Unassembled WGS sequence"/>
</dbReference>
<reference evidence="1 2" key="1">
    <citation type="submission" date="2020-02" db="EMBL/GenBank/DDBJ databases">
        <title>Whole-genome analyses of novel actinobacteria.</title>
        <authorList>
            <person name="Sahin N."/>
            <person name="Gencbay T."/>
        </authorList>
    </citation>
    <scope>NUCLEOTIDE SEQUENCE [LARGE SCALE GENOMIC DNA]</scope>
    <source>
        <strain evidence="1 2">HC44</strain>
    </source>
</reference>